<dbReference type="FunFam" id="1.10.1650.10:FF:000001">
    <property type="entry name" value="Ribosomal protein L19"/>
    <property type="match status" value="1"/>
</dbReference>
<evidence type="ECO:0000256" key="3">
    <source>
        <dbReference type="ARBA" id="ARBA00023274"/>
    </source>
</evidence>
<keyword evidence="6" id="KW-1185">Reference proteome</keyword>
<proteinExistence type="inferred from homology"/>
<accession>A0A2Z6P8T9</accession>
<dbReference type="InterPro" id="IPR002156">
    <property type="entry name" value="RNaseH_domain"/>
</dbReference>
<dbReference type="Gene3D" id="3.30.420.10">
    <property type="entry name" value="Ribonuclease H-like superfamily/Ribonuclease H"/>
    <property type="match status" value="1"/>
</dbReference>
<organism evidence="5 6">
    <name type="scientific">Trifolium subterraneum</name>
    <name type="common">Subterranean clover</name>
    <dbReference type="NCBI Taxonomy" id="3900"/>
    <lineage>
        <taxon>Eukaryota</taxon>
        <taxon>Viridiplantae</taxon>
        <taxon>Streptophyta</taxon>
        <taxon>Embryophyta</taxon>
        <taxon>Tracheophyta</taxon>
        <taxon>Spermatophyta</taxon>
        <taxon>Magnoliopsida</taxon>
        <taxon>eudicotyledons</taxon>
        <taxon>Gunneridae</taxon>
        <taxon>Pentapetalae</taxon>
        <taxon>rosids</taxon>
        <taxon>fabids</taxon>
        <taxon>Fabales</taxon>
        <taxon>Fabaceae</taxon>
        <taxon>Papilionoideae</taxon>
        <taxon>50 kb inversion clade</taxon>
        <taxon>NPAAA clade</taxon>
        <taxon>Hologalegina</taxon>
        <taxon>IRL clade</taxon>
        <taxon>Trifolieae</taxon>
        <taxon>Trifolium</taxon>
    </lineage>
</organism>
<dbReference type="InterPro" id="IPR057259">
    <property type="entry name" value="Ribosomal_L19e"/>
</dbReference>
<dbReference type="InterPro" id="IPR036397">
    <property type="entry name" value="RNaseH_sf"/>
</dbReference>
<feature type="domain" description="Large ribosomal subunit protein eL19" evidence="4">
    <location>
        <begin position="3"/>
        <end position="106"/>
    </location>
</feature>
<gene>
    <name evidence="5" type="ORF">TSUD_413010</name>
</gene>
<dbReference type="SMART" id="SM01416">
    <property type="entry name" value="Ribosomal_L19e"/>
    <property type="match status" value="1"/>
</dbReference>
<dbReference type="OrthoDB" id="1436788at2759"/>
<reference evidence="6" key="1">
    <citation type="journal article" date="2017" name="Front. Plant Sci.">
        <title>Climate Clever Clovers: New Paradigm to Reduce the Environmental Footprint of Ruminants by Breeding Low Methanogenic Forages Utilizing Haplotype Variation.</title>
        <authorList>
            <person name="Kaur P."/>
            <person name="Appels R."/>
            <person name="Bayer P.E."/>
            <person name="Keeble-Gagnere G."/>
            <person name="Wang J."/>
            <person name="Hirakawa H."/>
            <person name="Shirasawa K."/>
            <person name="Vercoe P."/>
            <person name="Stefanova K."/>
            <person name="Durmic Z."/>
            <person name="Nichols P."/>
            <person name="Revell C."/>
            <person name="Isobe S.N."/>
            <person name="Edwards D."/>
            <person name="Erskine W."/>
        </authorList>
    </citation>
    <scope>NUCLEOTIDE SEQUENCE [LARGE SCALE GENOMIC DNA]</scope>
    <source>
        <strain evidence="6">cv. Daliak</strain>
    </source>
</reference>
<dbReference type="Pfam" id="PF01280">
    <property type="entry name" value="Ribosomal_L19e"/>
    <property type="match status" value="1"/>
</dbReference>
<dbReference type="InterPro" id="IPR053151">
    <property type="entry name" value="RNase_H-like"/>
</dbReference>
<dbReference type="Gene3D" id="1.10.1650.10">
    <property type="match status" value="1"/>
</dbReference>
<dbReference type="GO" id="GO:0005840">
    <property type="term" value="C:ribosome"/>
    <property type="evidence" value="ECO:0007669"/>
    <property type="project" value="UniProtKB-KW"/>
</dbReference>
<dbReference type="GO" id="GO:0003676">
    <property type="term" value="F:nucleic acid binding"/>
    <property type="evidence" value="ECO:0007669"/>
    <property type="project" value="InterPro"/>
</dbReference>
<dbReference type="InterPro" id="IPR012337">
    <property type="entry name" value="RNaseH-like_sf"/>
</dbReference>
<dbReference type="GO" id="GO:0004523">
    <property type="term" value="F:RNA-DNA hybrid ribonuclease activity"/>
    <property type="evidence" value="ECO:0007669"/>
    <property type="project" value="InterPro"/>
</dbReference>
<name>A0A2Z6P8T9_TRISU</name>
<dbReference type="GO" id="GO:1990904">
    <property type="term" value="C:ribonucleoprotein complex"/>
    <property type="evidence" value="ECO:0007669"/>
    <property type="project" value="UniProtKB-KW"/>
</dbReference>
<protein>
    <recommendedName>
        <fullName evidence="4">Large ribosomal subunit protein eL19 domain-containing protein</fullName>
    </recommendedName>
</protein>
<dbReference type="InterPro" id="IPR044730">
    <property type="entry name" value="RNase_H-like_dom_plant"/>
</dbReference>
<keyword evidence="3" id="KW-0687">Ribonucleoprotein</keyword>
<evidence type="ECO:0000259" key="4">
    <source>
        <dbReference type="SMART" id="SM01416"/>
    </source>
</evidence>
<dbReference type="PANTHER" id="PTHR47723">
    <property type="entry name" value="OS05G0353850 PROTEIN"/>
    <property type="match status" value="1"/>
</dbReference>
<evidence type="ECO:0000256" key="1">
    <source>
        <dbReference type="ARBA" id="ARBA00011082"/>
    </source>
</evidence>
<dbReference type="AlphaFoldDB" id="A0A2Z6P8T9"/>
<evidence type="ECO:0000313" key="5">
    <source>
        <dbReference type="EMBL" id="GAU51353.1"/>
    </source>
</evidence>
<dbReference type="GO" id="GO:0003735">
    <property type="term" value="F:structural constituent of ribosome"/>
    <property type="evidence" value="ECO:0007669"/>
    <property type="project" value="InterPro"/>
</dbReference>
<evidence type="ECO:0000313" key="6">
    <source>
        <dbReference type="Proteomes" id="UP000242715"/>
    </source>
</evidence>
<dbReference type="SUPFAM" id="SSF48140">
    <property type="entry name" value="Ribosomal protein L19 (L19e)"/>
    <property type="match status" value="1"/>
</dbReference>
<evidence type="ECO:0000256" key="2">
    <source>
        <dbReference type="ARBA" id="ARBA00022980"/>
    </source>
</evidence>
<dbReference type="CDD" id="cd06222">
    <property type="entry name" value="RNase_H_like"/>
    <property type="match status" value="1"/>
</dbReference>
<keyword evidence="2" id="KW-0689">Ribosomal protein</keyword>
<dbReference type="Proteomes" id="UP000242715">
    <property type="component" value="Unassembled WGS sequence"/>
</dbReference>
<dbReference type="EMBL" id="DF975088">
    <property type="protein sequence ID" value="GAU51353.1"/>
    <property type="molecule type" value="Genomic_DNA"/>
</dbReference>
<sequence>MVSLKLQKRLSASVLNCGRGKVLLDPNEVNDISLANFRQNIRKLGLNVNIHPPKLLGTKEIIWLPPLPLWVKCNTDGASTSISSSCGGIFRNSEADFMCAFADNLGVGSAFNAELIGAMNTIELANSKHWSNLWLETDSVLVVKAFTNPGLIPWNLSNRWLNCIALTSVPYL</sequence>
<dbReference type="Pfam" id="PF13456">
    <property type="entry name" value="RVT_3"/>
    <property type="match status" value="1"/>
</dbReference>
<dbReference type="InterPro" id="IPR015972">
    <property type="entry name" value="Ribosomal_eL19_dom1"/>
</dbReference>
<dbReference type="InterPro" id="IPR035970">
    <property type="entry name" value="60S_ribosomal_eL19_sf"/>
</dbReference>
<dbReference type="PANTHER" id="PTHR47723:SF23">
    <property type="entry name" value="REVERSE TRANSCRIPTASE-LIKE PROTEIN"/>
    <property type="match status" value="1"/>
</dbReference>
<comment type="similarity">
    <text evidence="1">Belongs to the eukaryotic ribosomal protein eL19 family.</text>
</comment>
<dbReference type="SUPFAM" id="SSF53098">
    <property type="entry name" value="Ribonuclease H-like"/>
    <property type="match status" value="1"/>
</dbReference>
<dbReference type="GO" id="GO:0006412">
    <property type="term" value="P:translation"/>
    <property type="evidence" value="ECO:0007669"/>
    <property type="project" value="InterPro"/>
</dbReference>
<dbReference type="InterPro" id="IPR000196">
    <property type="entry name" value="Ribosomal_eL19_dom"/>
</dbReference>